<keyword evidence="3" id="KW-1185">Reference proteome</keyword>
<evidence type="ECO:0000313" key="3">
    <source>
        <dbReference type="Proteomes" id="UP000470246"/>
    </source>
</evidence>
<reference evidence="2 3" key="1">
    <citation type="submission" date="2020-02" db="EMBL/GenBank/DDBJ databases">
        <title>Geodermatophilus sabuli CPCC 205279 I12A-02694.</title>
        <authorList>
            <person name="Jiang Z."/>
        </authorList>
    </citation>
    <scope>NUCLEOTIDE SEQUENCE [LARGE SCALE GENOMIC DNA]</scope>
    <source>
        <strain evidence="2 3">I12A-02694</strain>
    </source>
</reference>
<proteinExistence type="predicted"/>
<dbReference type="RefSeq" id="WP_163483440.1">
    <property type="nucleotide sequence ID" value="NZ_JAAGWF010000023.1"/>
</dbReference>
<dbReference type="Proteomes" id="UP000470246">
    <property type="component" value="Unassembled WGS sequence"/>
</dbReference>
<evidence type="ECO:0000256" key="1">
    <source>
        <dbReference type="SAM" id="MobiDB-lite"/>
    </source>
</evidence>
<feature type="compositionally biased region" description="Low complexity" evidence="1">
    <location>
        <begin position="1"/>
        <end position="12"/>
    </location>
</feature>
<dbReference type="AlphaFoldDB" id="A0A7K3W5S4"/>
<feature type="region of interest" description="Disordered" evidence="1">
    <location>
        <begin position="1"/>
        <end position="58"/>
    </location>
</feature>
<accession>A0A7K3W5S4</accession>
<protein>
    <submittedName>
        <fullName evidence="2">Uncharacterized protein</fullName>
    </submittedName>
</protein>
<organism evidence="2 3">
    <name type="scientific">Geodermatophilus sabuli</name>
    <dbReference type="NCBI Taxonomy" id="1564158"/>
    <lineage>
        <taxon>Bacteria</taxon>
        <taxon>Bacillati</taxon>
        <taxon>Actinomycetota</taxon>
        <taxon>Actinomycetes</taxon>
        <taxon>Geodermatophilales</taxon>
        <taxon>Geodermatophilaceae</taxon>
        <taxon>Geodermatophilus</taxon>
    </lineage>
</organism>
<sequence length="58" mass="5745">MTGPDDAFLAPDDALRDGVEDTVPGGDEDVERPAVAPGQDDVDHDGPTGSAAGGVEPA</sequence>
<gene>
    <name evidence="2" type="ORF">GCU56_19575</name>
</gene>
<dbReference type="EMBL" id="JAAGWF010000023">
    <property type="protein sequence ID" value="NEK60060.1"/>
    <property type="molecule type" value="Genomic_DNA"/>
</dbReference>
<comment type="caution">
    <text evidence="2">The sequence shown here is derived from an EMBL/GenBank/DDBJ whole genome shotgun (WGS) entry which is preliminary data.</text>
</comment>
<evidence type="ECO:0000313" key="2">
    <source>
        <dbReference type="EMBL" id="NEK60060.1"/>
    </source>
</evidence>
<name>A0A7K3W5S4_9ACTN</name>